<evidence type="ECO:0000313" key="1">
    <source>
        <dbReference type="EMBL" id="OAT26783.1"/>
    </source>
</evidence>
<organism evidence="1 2">
    <name type="scientific">Buttiauxella ferragutiae ATCC 51602</name>
    <dbReference type="NCBI Taxonomy" id="1354252"/>
    <lineage>
        <taxon>Bacteria</taxon>
        <taxon>Pseudomonadati</taxon>
        <taxon>Pseudomonadota</taxon>
        <taxon>Gammaproteobacteria</taxon>
        <taxon>Enterobacterales</taxon>
        <taxon>Enterobacteriaceae</taxon>
        <taxon>Buttiauxella</taxon>
    </lineage>
</organism>
<sequence length="153" mass="17024">MTETEYREVLQDTLKGYTQSAVDMIFKIKTNLPEKAKSVDVGIHPNQDEDGMFSVMVHLCGPDLYVLNKAIADYRLLFDVKFIGGKLQPNVPILDPDEVSFSINDLIVEVSIDWVKTIWDLSGGLKIPGYVFGDECSSTGLIPLSKCTPHSDK</sequence>
<accession>A0ABX2W770</accession>
<evidence type="ECO:0000313" key="2">
    <source>
        <dbReference type="Proteomes" id="UP000078407"/>
    </source>
</evidence>
<dbReference type="InterPro" id="IPR045661">
    <property type="entry name" value="DUF6389"/>
</dbReference>
<evidence type="ECO:0008006" key="3">
    <source>
        <dbReference type="Google" id="ProtNLM"/>
    </source>
</evidence>
<comment type="caution">
    <text evidence="1">The sequence shown here is derived from an EMBL/GenBank/DDBJ whole genome shotgun (WGS) entry which is preliminary data.</text>
</comment>
<gene>
    <name evidence="1" type="ORF">M976_02556</name>
</gene>
<dbReference type="RefSeq" id="WP_064545376.1">
    <property type="nucleotide sequence ID" value="NZ_LXEQ01000044.1"/>
</dbReference>
<reference evidence="1 2" key="1">
    <citation type="submission" date="2016-04" db="EMBL/GenBank/DDBJ databases">
        <title>ATOL: Assembling a taxonomically balanced genome-scale reconstruction of the evolutionary history of the Enterobacteriaceae.</title>
        <authorList>
            <person name="Plunkett G.III."/>
            <person name="Neeno-Eckwall E.C."/>
            <person name="Glasner J.D."/>
            <person name="Perna N.T."/>
        </authorList>
    </citation>
    <scope>NUCLEOTIDE SEQUENCE [LARGE SCALE GENOMIC DNA]</scope>
    <source>
        <strain evidence="1 2">ATCC 51602</strain>
    </source>
</reference>
<dbReference type="Proteomes" id="UP000078407">
    <property type="component" value="Unassembled WGS sequence"/>
</dbReference>
<protein>
    <recommendedName>
        <fullName evidence="3">Phage protein</fullName>
    </recommendedName>
</protein>
<dbReference type="Pfam" id="PF19926">
    <property type="entry name" value="DUF6389"/>
    <property type="match status" value="1"/>
</dbReference>
<name>A0ABX2W770_9ENTR</name>
<proteinExistence type="predicted"/>
<dbReference type="EMBL" id="LXEQ01000044">
    <property type="protein sequence ID" value="OAT26783.1"/>
    <property type="molecule type" value="Genomic_DNA"/>
</dbReference>
<keyword evidence="2" id="KW-1185">Reference proteome</keyword>